<dbReference type="Proteomes" id="UP000650616">
    <property type="component" value="Unassembled WGS sequence"/>
</dbReference>
<dbReference type="InterPro" id="IPR021725">
    <property type="entry name" value="Cdd1"/>
</dbReference>
<dbReference type="EMBL" id="LIWG01000011">
    <property type="protein sequence ID" value="MBE3608643.1"/>
    <property type="molecule type" value="Genomic_DNA"/>
</dbReference>
<name>A0AAW3ZYC1_9BACT</name>
<comment type="caution">
    <text evidence="1">The sequence shown here is derived from an EMBL/GenBank/DDBJ whole genome shotgun (WGS) entry which is preliminary data.</text>
</comment>
<keyword evidence="2" id="KW-1185">Reference proteome</keyword>
<gene>
    <name evidence="1" type="ORF">CCAL9337_07925</name>
</gene>
<dbReference type="RefSeq" id="WP_170016918.1">
    <property type="nucleotide sequence ID" value="NZ_CP012545.1"/>
</dbReference>
<organism evidence="1 2">
    <name type="scientific">Campylobacter californiensis</name>
    <dbReference type="NCBI Taxonomy" id="1032243"/>
    <lineage>
        <taxon>Bacteria</taxon>
        <taxon>Pseudomonadati</taxon>
        <taxon>Campylobacterota</taxon>
        <taxon>Epsilonproteobacteria</taxon>
        <taxon>Campylobacterales</taxon>
        <taxon>Campylobacteraceae</taxon>
        <taxon>Campylobacter</taxon>
    </lineage>
</organism>
<evidence type="ECO:0000313" key="1">
    <source>
        <dbReference type="EMBL" id="MBE3608643.1"/>
    </source>
</evidence>
<reference evidence="1 2" key="1">
    <citation type="submission" date="2015-08" db="EMBL/GenBank/DDBJ databases">
        <title>Comparative genomics of the Campylobacter concisus group.</title>
        <authorList>
            <person name="Yee E."/>
            <person name="Chapman M.H."/>
            <person name="Huynh S."/>
            <person name="Bono J.L."/>
            <person name="On S.L."/>
            <person name="St Leger J."/>
            <person name="Foster G."/>
            <person name="Parker C.T."/>
            <person name="Miller W.G."/>
        </authorList>
    </citation>
    <scope>NUCLEOTIDE SEQUENCE [LARGE SCALE GENOMIC DNA]</scope>
    <source>
        <strain evidence="1 2">RM9337</strain>
    </source>
</reference>
<accession>A0AAW3ZYC1</accession>
<evidence type="ECO:0000313" key="2">
    <source>
        <dbReference type="Proteomes" id="UP000650616"/>
    </source>
</evidence>
<protein>
    <submittedName>
        <fullName evidence="1">Pathogenicity locus</fullName>
    </submittedName>
</protein>
<dbReference type="AlphaFoldDB" id="A0AAW3ZYC1"/>
<dbReference type="Pfam" id="PF11731">
    <property type="entry name" value="Cdd1"/>
    <property type="match status" value="1"/>
</dbReference>
<sequence length="98" mass="11152">MAKSPAANRHIKTDKAALNFRQIPYAGEATSADLIALGYTDIASLKGANADEMYERTKALGRGSDRCILYMYRMICYYANTPNPDKEKLKWWAWKDKI</sequence>
<proteinExistence type="predicted"/>